<feature type="domain" description="Acyl-CoA oxidase/dehydrogenase middle" evidence="8">
    <location>
        <begin position="124"/>
        <end position="203"/>
    </location>
</feature>
<feature type="domain" description="Acyl-CoA dehydrogenase/oxidase N-terminal" evidence="9">
    <location>
        <begin position="9"/>
        <end position="117"/>
    </location>
</feature>
<evidence type="ECO:0000313" key="10">
    <source>
        <dbReference type="EMBL" id="ADB63231.1"/>
    </source>
</evidence>
<evidence type="ECO:0000256" key="2">
    <source>
        <dbReference type="ARBA" id="ARBA00009347"/>
    </source>
</evidence>
<dbReference type="KEGG" id="htu:Htur_4420"/>
<dbReference type="PANTHER" id="PTHR43884">
    <property type="entry name" value="ACYL-COA DEHYDROGENASE"/>
    <property type="match status" value="1"/>
</dbReference>
<dbReference type="InterPro" id="IPR006089">
    <property type="entry name" value="Acyl-CoA_DH_CS"/>
</dbReference>
<dbReference type="PROSITE" id="PS00073">
    <property type="entry name" value="ACYL_COA_DH_2"/>
    <property type="match status" value="1"/>
</dbReference>
<dbReference type="PANTHER" id="PTHR43884:SF12">
    <property type="entry name" value="ISOVALERYL-COA DEHYDROGENASE, MITOCHONDRIAL-RELATED"/>
    <property type="match status" value="1"/>
</dbReference>
<dbReference type="EMBL" id="CP001861">
    <property type="protein sequence ID" value="ADB63231.1"/>
    <property type="molecule type" value="Genomic_DNA"/>
</dbReference>
<keyword evidence="4 6" id="KW-0274">FAD</keyword>
<dbReference type="FunFam" id="1.10.540.10:FF:000002">
    <property type="entry name" value="Acyl-CoA dehydrogenase FadE19"/>
    <property type="match status" value="1"/>
</dbReference>
<evidence type="ECO:0000256" key="1">
    <source>
        <dbReference type="ARBA" id="ARBA00001974"/>
    </source>
</evidence>
<dbReference type="FunFam" id="1.20.140.10:FF:000004">
    <property type="entry name" value="Acyl-CoA dehydrogenase FadE25"/>
    <property type="match status" value="1"/>
</dbReference>
<dbReference type="SUPFAM" id="SSF47203">
    <property type="entry name" value="Acyl-CoA dehydrogenase C-terminal domain-like"/>
    <property type="match status" value="1"/>
</dbReference>
<protein>
    <submittedName>
        <fullName evidence="10">Acyl-CoA dehydrogenase domain protein</fullName>
    </submittedName>
</protein>
<evidence type="ECO:0000259" key="7">
    <source>
        <dbReference type="Pfam" id="PF00441"/>
    </source>
</evidence>
<evidence type="ECO:0000259" key="8">
    <source>
        <dbReference type="Pfam" id="PF02770"/>
    </source>
</evidence>
<dbReference type="AlphaFoldDB" id="D2S1I4"/>
<dbReference type="PIRSF" id="PIRSF016578">
    <property type="entry name" value="HsaA"/>
    <property type="match status" value="1"/>
</dbReference>
<dbReference type="Pfam" id="PF00441">
    <property type="entry name" value="Acyl-CoA_dh_1"/>
    <property type="match status" value="1"/>
</dbReference>
<dbReference type="Gene3D" id="1.10.540.10">
    <property type="entry name" value="Acyl-CoA dehydrogenase/oxidase, N-terminal domain"/>
    <property type="match status" value="1"/>
</dbReference>
<accession>D2S1I4</accession>
<comment type="cofactor">
    <cofactor evidence="1 6">
        <name>FAD</name>
        <dbReference type="ChEBI" id="CHEBI:57692"/>
    </cofactor>
</comment>
<dbReference type="GeneID" id="8745048"/>
<keyword evidence="3 6" id="KW-0285">Flavoprotein</keyword>
<dbReference type="InterPro" id="IPR046373">
    <property type="entry name" value="Acyl-CoA_Oxase/DH_mid-dom_sf"/>
</dbReference>
<keyword evidence="11" id="KW-1185">Reference proteome</keyword>
<reference evidence="10 11" key="1">
    <citation type="journal article" date="2010" name="Stand. Genomic Sci.">
        <title>Complete genome sequence of Haloterrigena turkmenica type strain (4k).</title>
        <authorList>
            <person name="Saunders E."/>
            <person name="Tindall B.J."/>
            <person name="Fahnrich R."/>
            <person name="Lapidus A."/>
            <person name="Copeland A."/>
            <person name="Del Rio T.G."/>
            <person name="Lucas S."/>
            <person name="Chen F."/>
            <person name="Tice H."/>
            <person name="Cheng J.F."/>
            <person name="Han C."/>
            <person name="Detter J.C."/>
            <person name="Bruce D."/>
            <person name="Goodwin L."/>
            <person name="Chain P."/>
            <person name="Pitluck S."/>
            <person name="Pati A."/>
            <person name="Ivanova N."/>
            <person name="Mavromatis K."/>
            <person name="Chen A."/>
            <person name="Palaniappan K."/>
            <person name="Land M."/>
            <person name="Hauser L."/>
            <person name="Chang Y.J."/>
            <person name="Jeffries C.D."/>
            <person name="Brettin T."/>
            <person name="Rohde M."/>
            <person name="Goker M."/>
            <person name="Bristow J."/>
            <person name="Eisen J.A."/>
            <person name="Markowitz V."/>
            <person name="Hugenholtz P."/>
            <person name="Klenk H.P."/>
            <person name="Kyrpides N.C."/>
        </authorList>
    </citation>
    <scope>NUCLEOTIDE SEQUENCE [LARGE SCALE GENOMIC DNA]</scope>
    <source>
        <strain evidence="11">ATCC 51198 / DSM 5511 / JCM 9101 / NCIMB 13204 / VKM B-1734 / 4k</strain>
    </source>
</reference>
<feature type="domain" description="Acyl-CoA dehydrogenase/oxidase C-terminal" evidence="7">
    <location>
        <begin position="233"/>
        <end position="381"/>
    </location>
</feature>
<dbReference type="Gene3D" id="2.40.110.10">
    <property type="entry name" value="Butyryl-CoA Dehydrogenase, subunit A, domain 2"/>
    <property type="match status" value="1"/>
</dbReference>
<keyword evidence="10" id="KW-0614">Plasmid</keyword>
<dbReference type="GO" id="GO:0050660">
    <property type="term" value="F:flavin adenine dinucleotide binding"/>
    <property type="evidence" value="ECO:0007669"/>
    <property type="project" value="InterPro"/>
</dbReference>
<dbReference type="Pfam" id="PF02771">
    <property type="entry name" value="Acyl-CoA_dh_N"/>
    <property type="match status" value="1"/>
</dbReference>
<evidence type="ECO:0000256" key="3">
    <source>
        <dbReference type="ARBA" id="ARBA00022630"/>
    </source>
</evidence>
<dbReference type="Gene3D" id="1.20.140.10">
    <property type="entry name" value="Butyryl-CoA Dehydrogenase, subunit A, domain 3"/>
    <property type="match status" value="1"/>
</dbReference>
<gene>
    <name evidence="10" type="ordered locus">Htur_4420</name>
</gene>
<geneLocation type="plasmid" evidence="10 11">
    <name>pHTUR01</name>
</geneLocation>
<evidence type="ECO:0000313" key="11">
    <source>
        <dbReference type="Proteomes" id="UP000001903"/>
    </source>
</evidence>
<name>D2S1I4_HALTV</name>
<dbReference type="InterPro" id="IPR009075">
    <property type="entry name" value="AcylCo_DH/oxidase_C"/>
</dbReference>
<evidence type="ECO:0000259" key="9">
    <source>
        <dbReference type="Pfam" id="PF02771"/>
    </source>
</evidence>
<dbReference type="GO" id="GO:0003995">
    <property type="term" value="F:acyl-CoA dehydrogenase activity"/>
    <property type="evidence" value="ECO:0007669"/>
    <property type="project" value="InterPro"/>
</dbReference>
<proteinExistence type="inferred from homology"/>
<dbReference type="InterPro" id="IPR013786">
    <property type="entry name" value="AcylCoA_DH/ox_N"/>
</dbReference>
<sequence length="383" mass="42146">MITHTGLEPRHEEFRDRVQAFCDDTVRPVVEEHEREGRFPLDLVDELGDAGLYGITIPEEYGGEGMDYRSFQVAVEELSRVWKIPAGVVSLSCSLVGTSLAEFGANWQREEWLRDIFTDNLVTAVSLTEPQAGSDAAALETSARRDGDELVIDGHKVWTSHGEVADFLIVVARTGDEGDHGDVSLIGISDPQSVDGLEFVRDIPCMEGDAVVESEVKYDGVRVPEENIIGEEGKGFKYIMRALDVGRIGAAAQGVGVAQGAMDASVDFADEREQFGQPIREFQGVSFKLADMAMDIQAARLMTIWAAKNLDDGNRVNKQASMAKTFATDVAMDVTTEAVQVHGSRGYSKDYPVERFMREAKGAQIYEGTNEVNRQIISDHLFE</sequence>
<dbReference type="OrthoDB" id="275197at2157"/>
<dbReference type="SUPFAM" id="SSF56645">
    <property type="entry name" value="Acyl-CoA dehydrogenase NM domain-like"/>
    <property type="match status" value="1"/>
</dbReference>
<dbReference type="Proteomes" id="UP000001903">
    <property type="component" value="Plasmid pHTUR01"/>
</dbReference>
<dbReference type="HOGENOM" id="CLU_018204_0_2_2"/>
<dbReference type="InterPro" id="IPR037069">
    <property type="entry name" value="AcylCoA_DH/ox_N_sf"/>
</dbReference>
<dbReference type="InterPro" id="IPR036250">
    <property type="entry name" value="AcylCo_DH-like_C"/>
</dbReference>
<dbReference type="FunFam" id="2.40.110.10:FF:000002">
    <property type="entry name" value="Acyl-CoA dehydrogenase fadE12"/>
    <property type="match status" value="1"/>
</dbReference>
<evidence type="ECO:0000256" key="6">
    <source>
        <dbReference type="RuleBase" id="RU362125"/>
    </source>
</evidence>
<dbReference type="RefSeq" id="WP_012945475.1">
    <property type="nucleotide sequence ID" value="NC_013744.1"/>
</dbReference>
<evidence type="ECO:0000256" key="5">
    <source>
        <dbReference type="ARBA" id="ARBA00023002"/>
    </source>
</evidence>
<comment type="similarity">
    <text evidence="2 6">Belongs to the acyl-CoA dehydrogenase family.</text>
</comment>
<organism evidence="10 11">
    <name type="scientific">Haloterrigena turkmenica (strain ATCC 51198 / DSM 5511 / JCM 9101 / NCIMB 13204 / VKM B-1734 / 4k)</name>
    <name type="common">Halococcus turkmenicus</name>
    <dbReference type="NCBI Taxonomy" id="543526"/>
    <lineage>
        <taxon>Archaea</taxon>
        <taxon>Methanobacteriati</taxon>
        <taxon>Methanobacteriota</taxon>
        <taxon>Stenosarchaea group</taxon>
        <taxon>Halobacteria</taxon>
        <taxon>Halobacteriales</taxon>
        <taxon>Natrialbaceae</taxon>
        <taxon>Haloterrigena</taxon>
    </lineage>
</organism>
<keyword evidence="5 6" id="KW-0560">Oxidoreductase</keyword>
<evidence type="ECO:0000256" key="4">
    <source>
        <dbReference type="ARBA" id="ARBA00022827"/>
    </source>
</evidence>
<dbReference type="Pfam" id="PF02770">
    <property type="entry name" value="Acyl-CoA_dh_M"/>
    <property type="match status" value="1"/>
</dbReference>
<dbReference type="InterPro" id="IPR009100">
    <property type="entry name" value="AcylCoA_DH/oxidase_NM_dom_sf"/>
</dbReference>
<dbReference type="InterPro" id="IPR006091">
    <property type="entry name" value="Acyl-CoA_Oxase/DH_mid-dom"/>
</dbReference>